<evidence type="ECO:0000313" key="15">
    <source>
        <dbReference type="Proteomes" id="UP001341281"/>
    </source>
</evidence>
<feature type="region of interest" description="Disordered" evidence="8">
    <location>
        <begin position="865"/>
        <end position="886"/>
    </location>
</feature>
<evidence type="ECO:0000256" key="8">
    <source>
        <dbReference type="SAM" id="MobiDB-lite"/>
    </source>
</evidence>
<feature type="non-terminal residue" evidence="14">
    <location>
        <position position="1020"/>
    </location>
</feature>
<dbReference type="Proteomes" id="UP001341281">
    <property type="component" value="Chromosome 01"/>
</dbReference>
<keyword evidence="15" id="KW-1185">Reference proteome</keyword>
<keyword evidence="3" id="KW-0677">Repeat</keyword>
<gene>
    <name evidence="14" type="ORF">U9M48_001054</name>
</gene>
<evidence type="ECO:0000256" key="6">
    <source>
        <dbReference type="ARBA" id="ARBA00022840"/>
    </source>
</evidence>
<accession>A0AAQ3PLA2</accession>
<evidence type="ECO:0000259" key="13">
    <source>
        <dbReference type="Pfam" id="PF23598"/>
    </source>
</evidence>
<dbReference type="SUPFAM" id="SSF52540">
    <property type="entry name" value="P-loop containing nucleoside triphosphate hydrolases"/>
    <property type="match status" value="1"/>
</dbReference>
<keyword evidence="4" id="KW-0547">Nucleotide-binding</keyword>
<dbReference type="GO" id="GO:0005524">
    <property type="term" value="F:ATP binding"/>
    <property type="evidence" value="ECO:0007669"/>
    <property type="project" value="UniProtKB-KW"/>
</dbReference>
<dbReference type="AlphaFoldDB" id="A0AAQ3PLA2"/>
<dbReference type="PROSITE" id="PS51450">
    <property type="entry name" value="LRR"/>
    <property type="match status" value="1"/>
</dbReference>
<keyword evidence="5" id="KW-0611">Plant defense</keyword>
<dbReference type="InterPro" id="IPR055414">
    <property type="entry name" value="LRR_R13L4/SHOC2-like"/>
</dbReference>
<dbReference type="GO" id="GO:0002758">
    <property type="term" value="P:innate immune response-activating signaling pathway"/>
    <property type="evidence" value="ECO:0007669"/>
    <property type="project" value="UniProtKB-ARBA"/>
</dbReference>
<dbReference type="Pfam" id="PF18052">
    <property type="entry name" value="Rx_N"/>
    <property type="match status" value="1"/>
</dbReference>
<dbReference type="InterPro" id="IPR032675">
    <property type="entry name" value="LRR_dom_sf"/>
</dbReference>
<organism evidence="14 15">
    <name type="scientific">Paspalum notatum var. saurae</name>
    <dbReference type="NCBI Taxonomy" id="547442"/>
    <lineage>
        <taxon>Eukaryota</taxon>
        <taxon>Viridiplantae</taxon>
        <taxon>Streptophyta</taxon>
        <taxon>Embryophyta</taxon>
        <taxon>Tracheophyta</taxon>
        <taxon>Spermatophyta</taxon>
        <taxon>Magnoliopsida</taxon>
        <taxon>Liliopsida</taxon>
        <taxon>Poales</taxon>
        <taxon>Poaceae</taxon>
        <taxon>PACMAD clade</taxon>
        <taxon>Panicoideae</taxon>
        <taxon>Andropogonodae</taxon>
        <taxon>Paspaleae</taxon>
        <taxon>Paspalinae</taxon>
        <taxon>Paspalum</taxon>
    </lineage>
</organism>
<dbReference type="Pfam" id="PF23598">
    <property type="entry name" value="LRR_14"/>
    <property type="match status" value="1"/>
</dbReference>
<evidence type="ECO:0000256" key="4">
    <source>
        <dbReference type="ARBA" id="ARBA00022741"/>
    </source>
</evidence>
<feature type="domain" description="Disease resistance R13L4/SHOC-2-like LRR" evidence="13">
    <location>
        <begin position="557"/>
        <end position="845"/>
    </location>
</feature>
<dbReference type="FunFam" id="1.10.10.10:FF:000322">
    <property type="entry name" value="Probable disease resistance protein At1g63360"/>
    <property type="match status" value="1"/>
</dbReference>
<dbReference type="Gene3D" id="3.40.50.300">
    <property type="entry name" value="P-loop containing nucleotide triphosphate hydrolases"/>
    <property type="match status" value="1"/>
</dbReference>
<dbReference type="SUPFAM" id="SSF52058">
    <property type="entry name" value="L domain-like"/>
    <property type="match status" value="1"/>
</dbReference>
<dbReference type="InterPro" id="IPR002182">
    <property type="entry name" value="NB-ARC"/>
</dbReference>
<evidence type="ECO:0000259" key="11">
    <source>
        <dbReference type="Pfam" id="PF18052"/>
    </source>
</evidence>
<dbReference type="GO" id="GO:0009626">
    <property type="term" value="P:plant-type hypersensitive response"/>
    <property type="evidence" value="ECO:0007669"/>
    <property type="project" value="UniProtKB-ARBA"/>
</dbReference>
<proteinExistence type="inferred from homology"/>
<evidence type="ECO:0000259" key="10">
    <source>
        <dbReference type="Pfam" id="PF00931"/>
    </source>
</evidence>
<name>A0AAQ3PLA2_PASNO</name>
<dbReference type="InterPro" id="IPR001611">
    <property type="entry name" value="Leu-rich_rpt"/>
</dbReference>
<evidence type="ECO:0000256" key="7">
    <source>
        <dbReference type="ARBA" id="ARBA00023054"/>
    </source>
</evidence>
<dbReference type="Gene3D" id="1.10.10.10">
    <property type="entry name" value="Winged helix-like DNA-binding domain superfamily/Winged helix DNA-binding domain"/>
    <property type="match status" value="1"/>
</dbReference>
<dbReference type="InterPro" id="IPR041118">
    <property type="entry name" value="Rx_N"/>
</dbReference>
<dbReference type="Gene3D" id="1.20.5.4130">
    <property type="match status" value="1"/>
</dbReference>
<feature type="domain" description="Disease resistance protein winged helix" evidence="12">
    <location>
        <begin position="424"/>
        <end position="493"/>
    </location>
</feature>
<dbReference type="GO" id="GO:0043531">
    <property type="term" value="F:ADP binding"/>
    <property type="evidence" value="ECO:0007669"/>
    <property type="project" value="InterPro"/>
</dbReference>
<protein>
    <submittedName>
        <fullName evidence="14">Uncharacterized protein</fullName>
    </submittedName>
</protein>
<feature type="signal peptide" evidence="9">
    <location>
        <begin position="1"/>
        <end position="27"/>
    </location>
</feature>
<dbReference type="Gene3D" id="3.80.10.10">
    <property type="entry name" value="Ribonuclease Inhibitor"/>
    <property type="match status" value="2"/>
</dbReference>
<keyword evidence="2" id="KW-0433">Leucine-rich repeat</keyword>
<comment type="similarity">
    <text evidence="1">Belongs to the disease resistance NB-LRR family.</text>
</comment>
<feature type="domain" description="Disease resistance N-terminal" evidence="11">
    <location>
        <begin position="22"/>
        <end position="99"/>
    </location>
</feature>
<evidence type="ECO:0000256" key="1">
    <source>
        <dbReference type="ARBA" id="ARBA00008894"/>
    </source>
</evidence>
<dbReference type="InterPro" id="IPR036388">
    <property type="entry name" value="WH-like_DNA-bd_sf"/>
</dbReference>
<evidence type="ECO:0000313" key="14">
    <source>
        <dbReference type="EMBL" id="WVZ49723.1"/>
    </source>
</evidence>
<dbReference type="GO" id="GO:0042742">
    <property type="term" value="P:defense response to bacterium"/>
    <property type="evidence" value="ECO:0007669"/>
    <property type="project" value="UniProtKB-ARBA"/>
</dbReference>
<evidence type="ECO:0000256" key="2">
    <source>
        <dbReference type="ARBA" id="ARBA00022614"/>
    </source>
</evidence>
<dbReference type="Pfam" id="PF23559">
    <property type="entry name" value="WHD_DRP"/>
    <property type="match status" value="1"/>
</dbReference>
<keyword evidence="7" id="KW-0175">Coiled coil</keyword>
<evidence type="ECO:0000256" key="9">
    <source>
        <dbReference type="SAM" id="SignalP"/>
    </source>
</evidence>
<dbReference type="InterPro" id="IPR027417">
    <property type="entry name" value="P-loop_NTPase"/>
</dbReference>
<dbReference type="EMBL" id="CP144745">
    <property type="protein sequence ID" value="WVZ49723.1"/>
    <property type="molecule type" value="Genomic_DNA"/>
</dbReference>
<feature type="chain" id="PRO_5042909583" evidence="9">
    <location>
        <begin position="28"/>
        <end position="1020"/>
    </location>
</feature>
<dbReference type="Pfam" id="PF00931">
    <property type="entry name" value="NB-ARC"/>
    <property type="match status" value="1"/>
</dbReference>
<dbReference type="CDD" id="cd14798">
    <property type="entry name" value="RX-CC_like"/>
    <property type="match status" value="1"/>
</dbReference>
<dbReference type="PRINTS" id="PR00364">
    <property type="entry name" value="DISEASERSIST"/>
</dbReference>
<evidence type="ECO:0000259" key="12">
    <source>
        <dbReference type="Pfam" id="PF23559"/>
    </source>
</evidence>
<sequence length="1020" mass="116917">NTTLLVDLLHHLYLMATILTPFVGSCAKKLQDFITDEAILILGVKEELTELQRRMELIQHFLNDAEQRSIKESAINNWLRQLRDAMYDANDTIDLARSKGNKILPDHSLSSSSSRSNTCSGLFIFSCFSNIQIRHEIAVKIRNLNKRIDDISKDKVFLSLTNTQPTETVSAPKQRRSPNLVEPNLVGKEVVQACRKLVDLVLTHKEKKSYKLAILGTGGVGKTTLAQKVYNGQKIKGFFNKQAWLLFYRRFFEELKYMQDESIEELQSKLEQAIEGKTFFLVLDDMWKSDPWINLLRIPLYAAATGIILLTTRLYTISVEIGVDHTHRVDLMLVDIGWELLWKSMEVNDEKEVQHLEGLGKAIVRRCAGLPLAIKVIPRVLARKDQSENEWKKILEKRCLVHEQTSNFEDLPHHLKQCFIYCSLFPEDAVIYRDDILRMWITEGFINEEDGQLLEDTAEEYYFELIYRNLLQPDDLSVDLRKCKMHDLLMQLACHLSREECFVGDPESISTSSMSKFQRISVVTTKDMVVLPGMEKDKYKVRTWRTSYTKPQRVDDLTFKRFPYIRVLDLNGSVIKSVPSCIGRLIHLRLLDLDGTNISSLPESIGCLANLQILNLQRCDSLHSLPCGITRLCSLRCLGLSSTPINQVPKGIRKLKFLNDLEGFPISSGSDNNTGMQDGWDLEELGPLMQLRRLDMTRLERAGPCCNDSLLVKKRYLKELVLTCTQYTDESYAEDDVINIEKTFELLIPADNLEKLDFFNFFGKRFPTWLDTSTHLPSLKYLKFVDCKSCFHLPPFGHLPNLKYLLINGAAAVTKIGPEFIGHGVCNLRSAEAVAFPKLETLVFVEMPYWEEWSFVVDEEGTAAADKEGGEDGASANQKGEGPPPRMQLLPRLKKLYLLGCPKLRALPRQIGQETTSLKELQLRDIQSLEVVENLAFLSERLVIAGCKSIERVSNIPLVRDLRISRCPNLWRVEELGNLEQLWLDEDMKDLSSLWVPGLKHQRQQRYGEDLDVYTWPREY</sequence>
<dbReference type="InterPro" id="IPR003591">
    <property type="entry name" value="Leu-rich_rpt_typical-subtyp"/>
</dbReference>
<dbReference type="PANTHER" id="PTHR36766:SF70">
    <property type="entry name" value="DISEASE RESISTANCE PROTEIN RGA4"/>
    <property type="match status" value="1"/>
</dbReference>
<dbReference type="InterPro" id="IPR038005">
    <property type="entry name" value="RX-like_CC"/>
</dbReference>
<keyword evidence="6" id="KW-0067">ATP-binding</keyword>
<reference evidence="14 15" key="1">
    <citation type="submission" date="2024-02" db="EMBL/GenBank/DDBJ databases">
        <title>High-quality chromosome-scale genome assembly of Pensacola bahiagrass (Paspalum notatum Flugge var. saurae).</title>
        <authorList>
            <person name="Vega J.M."/>
            <person name="Podio M."/>
            <person name="Orjuela J."/>
            <person name="Siena L.A."/>
            <person name="Pessino S.C."/>
            <person name="Combes M.C."/>
            <person name="Mariac C."/>
            <person name="Albertini E."/>
            <person name="Pupilli F."/>
            <person name="Ortiz J.P.A."/>
            <person name="Leblanc O."/>
        </authorList>
    </citation>
    <scope>NUCLEOTIDE SEQUENCE [LARGE SCALE GENOMIC DNA]</scope>
    <source>
        <strain evidence="14">R1</strain>
        <tissue evidence="14">Leaf</tissue>
    </source>
</reference>
<feature type="domain" description="NB-ARC" evidence="10">
    <location>
        <begin position="204"/>
        <end position="344"/>
    </location>
</feature>
<evidence type="ECO:0000256" key="5">
    <source>
        <dbReference type="ARBA" id="ARBA00022821"/>
    </source>
</evidence>
<keyword evidence="9" id="KW-0732">Signal</keyword>
<evidence type="ECO:0000256" key="3">
    <source>
        <dbReference type="ARBA" id="ARBA00022737"/>
    </source>
</evidence>
<dbReference type="InterPro" id="IPR058922">
    <property type="entry name" value="WHD_DRP"/>
</dbReference>
<dbReference type="PANTHER" id="PTHR36766">
    <property type="entry name" value="PLANT BROAD-SPECTRUM MILDEW RESISTANCE PROTEIN RPW8"/>
    <property type="match status" value="1"/>
</dbReference>
<dbReference type="SMART" id="SM00369">
    <property type="entry name" value="LRR_TYP"/>
    <property type="match status" value="3"/>
</dbReference>